<evidence type="ECO:0000313" key="2">
    <source>
        <dbReference type="EMBL" id="AXL95695.1"/>
    </source>
</evidence>
<reference evidence="2" key="1">
    <citation type="journal article" date="2018" name="Genome Biol. Evol.">
        <title>Conotoxin diversity in Chelyconus ermineus (Born, 1778) and the convergent origin of piscivory in the Atlantic and Indo-Pacific cones.</title>
        <authorList>
            <person name="Abalde S."/>
            <person name="Tenorio M.J."/>
            <person name="Afonso C.M."/>
            <person name="Zardoya R."/>
        </authorList>
    </citation>
    <scope>NUCLEOTIDE SEQUENCE</scope>
    <source>
        <strain evidence="2">Cerm_358</strain>
    </source>
</reference>
<accession>A0A346CJE6</accession>
<organism evidence="2">
    <name type="scientific">Conus ermineus</name>
    <name type="common">Agate cone</name>
    <name type="synonym">Chelyconus ermineus</name>
    <dbReference type="NCBI Taxonomy" id="55423"/>
    <lineage>
        <taxon>Eukaryota</taxon>
        <taxon>Metazoa</taxon>
        <taxon>Spiralia</taxon>
        <taxon>Lophotrochozoa</taxon>
        <taxon>Mollusca</taxon>
        <taxon>Gastropoda</taxon>
        <taxon>Caenogastropoda</taxon>
        <taxon>Neogastropoda</taxon>
        <taxon>Conoidea</taxon>
        <taxon>Conidae</taxon>
        <taxon>Conus</taxon>
        <taxon>Chelyconus</taxon>
    </lineage>
</organism>
<feature type="chain" id="PRO_5016906660" evidence="1">
    <location>
        <begin position="26"/>
        <end position="76"/>
    </location>
</feature>
<sequence length="76" mass="8499">MKFPTFLMVLMAAAALLTSILETEALPSVRARLKAKRDFFEEMMEKCTDTIVDCRGRPNGARCCTDGHCYGSVCYL</sequence>
<keyword evidence="1" id="KW-0732">Signal</keyword>
<dbReference type="AlphaFoldDB" id="A0A346CJE6"/>
<protein>
    <submittedName>
        <fullName evidence="2">Conotoxin unassigned superfamily 10</fullName>
    </submittedName>
</protein>
<evidence type="ECO:0000256" key="1">
    <source>
        <dbReference type="SAM" id="SignalP"/>
    </source>
</evidence>
<dbReference type="EMBL" id="MH360646">
    <property type="protein sequence ID" value="AXL95695.1"/>
    <property type="molecule type" value="mRNA"/>
</dbReference>
<name>A0A346CJE6_CONER</name>
<feature type="signal peptide" evidence="1">
    <location>
        <begin position="1"/>
        <end position="25"/>
    </location>
</feature>
<proteinExistence type="evidence at transcript level"/>